<evidence type="ECO:0000313" key="2">
    <source>
        <dbReference type="Proteomes" id="UP000279275"/>
    </source>
</evidence>
<name>A0A3M2KXY6_9NOCA</name>
<organism evidence="1 2">
    <name type="scientific">Nocardia stercoris</name>
    <dbReference type="NCBI Taxonomy" id="2483361"/>
    <lineage>
        <taxon>Bacteria</taxon>
        <taxon>Bacillati</taxon>
        <taxon>Actinomycetota</taxon>
        <taxon>Actinomycetes</taxon>
        <taxon>Mycobacteriales</taxon>
        <taxon>Nocardiaceae</taxon>
        <taxon>Nocardia</taxon>
    </lineage>
</organism>
<dbReference type="Proteomes" id="UP000279275">
    <property type="component" value="Unassembled WGS sequence"/>
</dbReference>
<keyword evidence="2" id="KW-1185">Reference proteome</keyword>
<dbReference type="EMBL" id="RFFH01000014">
    <property type="protein sequence ID" value="RMI29516.1"/>
    <property type="molecule type" value="Genomic_DNA"/>
</dbReference>
<comment type="caution">
    <text evidence="1">The sequence shown here is derived from an EMBL/GenBank/DDBJ whole genome shotgun (WGS) entry which is preliminary data.</text>
</comment>
<evidence type="ECO:0000313" key="1">
    <source>
        <dbReference type="EMBL" id="RMI29516.1"/>
    </source>
</evidence>
<proteinExistence type="predicted"/>
<dbReference type="RefSeq" id="WP_122190750.1">
    <property type="nucleotide sequence ID" value="NZ_RFFH01000014.1"/>
</dbReference>
<accession>A0A3M2KXY6</accession>
<sequence length="89" mass="9407">MTAHQTKMGHISTLQGIQSALNEAFQSPIAAARVQDALNNCIQSGQKLAQRLSDHAQALKDAGISIDNADMEAAAKVEMNSGSKITPFV</sequence>
<protein>
    <submittedName>
        <fullName evidence="1">Uncharacterized protein</fullName>
    </submittedName>
</protein>
<gene>
    <name evidence="1" type="ORF">EBN03_25950</name>
</gene>
<reference evidence="1 2" key="1">
    <citation type="submission" date="2018-10" db="EMBL/GenBank/DDBJ databases">
        <title>Isolation from cow dung.</title>
        <authorList>
            <person name="Ling L."/>
        </authorList>
    </citation>
    <scope>NUCLEOTIDE SEQUENCE [LARGE SCALE GENOMIC DNA]</scope>
    <source>
        <strain evidence="1 2">NEAU-LL90</strain>
    </source>
</reference>
<dbReference type="AlphaFoldDB" id="A0A3M2KXY6"/>